<evidence type="ECO:0000259" key="6">
    <source>
        <dbReference type="PROSITE" id="PS50234"/>
    </source>
</evidence>
<organism evidence="7 8">
    <name type="scientific">Fimbriiglobus ruber</name>
    <dbReference type="NCBI Taxonomy" id="1908690"/>
    <lineage>
        <taxon>Bacteria</taxon>
        <taxon>Pseudomonadati</taxon>
        <taxon>Planctomycetota</taxon>
        <taxon>Planctomycetia</taxon>
        <taxon>Gemmatales</taxon>
        <taxon>Gemmataceae</taxon>
        <taxon>Fimbriiglobus</taxon>
    </lineage>
</organism>
<dbReference type="PANTHER" id="PTHR22550:SF5">
    <property type="entry name" value="LEUCINE ZIPPER PROTEIN 4"/>
    <property type="match status" value="1"/>
</dbReference>
<dbReference type="SMART" id="SM00327">
    <property type="entry name" value="VWA"/>
    <property type="match status" value="1"/>
</dbReference>
<evidence type="ECO:0000256" key="2">
    <source>
        <dbReference type="ARBA" id="ARBA00022692"/>
    </source>
</evidence>
<sequence>MHDLGFANPEFLALLPAPVLLVWWWVRRRRPALRYSDVRLFDGLPRGRGGWAKWGGVVLRGLAGLAAVLAAAGPHVPDLTTRLPAEGIAIALVVDVSGSMATPDFPTGPDKSPETRLDAAKQAFRLFAVGGNAPDGTHFEGRPRDQLALVTFAAVPQTTCPLTLNHSVLLTVLDAQKPEGGTNNGTNIGDAIAEGVIRLDAAGPNCKKVLILLSDGEHNIFVDRPDRPLLPEPAAQLAANLHIPVYTIDCGGDPRADAKPEEIKQRTEGREVLQRVAAQTNARAFVANSADDLRTVYREIDALERQPVETFRFRRYHEFYPWCAVAAVLFLAVAGLMERTWWRVGP</sequence>
<evidence type="ECO:0000256" key="5">
    <source>
        <dbReference type="SAM" id="Phobius"/>
    </source>
</evidence>
<dbReference type="EMBL" id="NIDE01000020">
    <property type="protein sequence ID" value="OWK34424.1"/>
    <property type="molecule type" value="Genomic_DNA"/>
</dbReference>
<keyword evidence="2 5" id="KW-0812">Transmembrane</keyword>
<dbReference type="PROSITE" id="PS50234">
    <property type="entry name" value="VWFA"/>
    <property type="match status" value="1"/>
</dbReference>
<evidence type="ECO:0000313" key="7">
    <source>
        <dbReference type="EMBL" id="OWK34424.1"/>
    </source>
</evidence>
<protein>
    <recommendedName>
        <fullName evidence="6">VWFA domain-containing protein</fullName>
    </recommendedName>
</protein>
<evidence type="ECO:0000256" key="4">
    <source>
        <dbReference type="ARBA" id="ARBA00023136"/>
    </source>
</evidence>
<dbReference type="PANTHER" id="PTHR22550">
    <property type="entry name" value="SPORE GERMINATION PROTEIN"/>
    <property type="match status" value="1"/>
</dbReference>
<dbReference type="SUPFAM" id="SSF53300">
    <property type="entry name" value="vWA-like"/>
    <property type="match status" value="1"/>
</dbReference>
<feature type="domain" description="VWFA" evidence="6">
    <location>
        <begin position="89"/>
        <end position="300"/>
    </location>
</feature>
<evidence type="ECO:0000313" key="8">
    <source>
        <dbReference type="Proteomes" id="UP000214646"/>
    </source>
</evidence>
<name>A0A225D461_9BACT</name>
<dbReference type="Pfam" id="PF07584">
    <property type="entry name" value="BatA"/>
    <property type="match status" value="1"/>
</dbReference>
<proteinExistence type="predicted"/>
<dbReference type="Proteomes" id="UP000214646">
    <property type="component" value="Unassembled WGS sequence"/>
</dbReference>
<keyword evidence="3 5" id="KW-1133">Transmembrane helix</keyword>
<dbReference type="InterPro" id="IPR002035">
    <property type="entry name" value="VWF_A"/>
</dbReference>
<gene>
    <name evidence="7" type="ORF">FRUB_10395</name>
</gene>
<dbReference type="Gene3D" id="3.40.50.410">
    <property type="entry name" value="von Willebrand factor, type A domain"/>
    <property type="match status" value="1"/>
</dbReference>
<keyword evidence="4 5" id="KW-0472">Membrane</keyword>
<evidence type="ECO:0000256" key="1">
    <source>
        <dbReference type="ARBA" id="ARBA00022475"/>
    </source>
</evidence>
<keyword evidence="8" id="KW-1185">Reference proteome</keyword>
<comment type="caution">
    <text evidence="7">The sequence shown here is derived from an EMBL/GenBank/DDBJ whole genome shotgun (WGS) entry which is preliminary data.</text>
</comment>
<dbReference type="InterPro" id="IPR050768">
    <property type="entry name" value="UPF0353/GerABKA_families"/>
</dbReference>
<keyword evidence="1" id="KW-1003">Cell membrane</keyword>
<dbReference type="Pfam" id="PF13519">
    <property type="entry name" value="VWA_2"/>
    <property type="match status" value="1"/>
</dbReference>
<accession>A0A225D461</accession>
<reference evidence="8" key="1">
    <citation type="submission" date="2017-06" db="EMBL/GenBank/DDBJ databases">
        <title>Genome analysis of Fimbriiglobus ruber SP5, the first member of the order Planctomycetales with confirmed chitinolytic capability.</title>
        <authorList>
            <person name="Ravin N.V."/>
            <person name="Rakitin A.L."/>
            <person name="Ivanova A.A."/>
            <person name="Beletsky A.V."/>
            <person name="Kulichevskaya I.S."/>
            <person name="Mardanov A.V."/>
            <person name="Dedysh S.N."/>
        </authorList>
    </citation>
    <scope>NUCLEOTIDE SEQUENCE [LARGE SCALE GENOMIC DNA]</scope>
    <source>
        <strain evidence="8">SP5</strain>
    </source>
</reference>
<feature type="transmembrane region" description="Helical" evidence="5">
    <location>
        <begin position="6"/>
        <end position="26"/>
    </location>
</feature>
<feature type="transmembrane region" description="Helical" evidence="5">
    <location>
        <begin position="319"/>
        <end position="337"/>
    </location>
</feature>
<dbReference type="InterPro" id="IPR024163">
    <property type="entry name" value="Aerotolerance_reg_N"/>
</dbReference>
<evidence type="ECO:0000256" key="3">
    <source>
        <dbReference type="ARBA" id="ARBA00022989"/>
    </source>
</evidence>
<dbReference type="InterPro" id="IPR036465">
    <property type="entry name" value="vWFA_dom_sf"/>
</dbReference>
<dbReference type="AlphaFoldDB" id="A0A225D461"/>